<name>A0A6M6JF31_9PSEU</name>
<organism evidence="2 3">
    <name type="scientific">Pseudonocardia broussonetiae</name>
    <dbReference type="NCBI Taxonomy" id="2736640"/>
    <lineage>
        <taxon>Bacteria</taxon>
        <taxon>Bacillati</taxon>
        <taxon>Actinomycetota</taxon>
        <taxon>Actinomycetes</taxon>
        <taxon>Pseudonocardiales</taxon>
        <taxon>Pseudonocardiaceae</taxon>
        <taxon>Pseudonocardia</taxon>
    </lineage>
</organism>
<dbReference type="PANTHER" id="PTHR21666:SF270">
    <property type="entry name" value="MUREIN HYDROLASE ACTIVATOR ENVC"/>
    <property type="match status" value="1"/>
</dbReference>
<dbReference type="InterPro" id="IPR016047">
    <property type="entry name" value="M23ase_b-sheet_dom"/>
</dbReference>
<dbReference type="KEGG" id="pbro:HOP40_12575"/>
<feature type="domain" description="M23ase beta-sheet core" evidence="1">
    <location>
        <begin position="176"/>
        <end position="271"/>
    </location>
</feature>
<dbReference type="Proteomes" id="UP000505377">
    <property type="component" value="Chromosome"/>
</dbReference>
<evidence type="ECO:0000259" key="1">
    <source>
        <dbReference type="Pfam" id="PF01551"/>
    </source>
</evidence>
<dbReference type="GO" id="GO:0004222">
    <property type="term" value="F:metalloendopeptidase activity"/>
    <property type="evidence" value="ECO:0007669"/>
    <property type="project" value="TreeGrafter"/>
</dbReference>
<evidence type="ECO:0000313" key="2">
    <source>
        <dbReference type="EMBL" id="QJY46544.1"/>
    </source>
</evidence>
<keyword evidence="3" id="KW-1185">Reference proteome</keyword>
<dbReference type="InterPro" id="IPR050570">
    <property type="entry name" value="Cell_wall_metabolism_enzyme"/>
</dbReference>
<dbReference type="AlphaFoldDB" id="A0A6M6JF31"/>
<accession>A0A6M6JF31</accession>
<reference evidence="2 3" key="1">
    <citation type="submission" date="2020-05" db="EMBL/GenBank/DDBJ databases">
        <authorList>
            <person name="Mo P."/>
        </authorList>
    </citation>
    <scope>NUCLEOTIDE SEQUENCE [LARGE SCALE GENOMIC DNA]</scope>
    <source>
        <strain evidence="2 3">Gen01</strain>
    </source>
</reference>
<dbReference type="CDD" id="cd12797">
    <property type="entry name" value="M23_peptidase"/>
    <property type="match status" value="1"/>
</dbReference>
<protein>
    <submittedName>
        <fullName evidence="2">M23 family metallopeptidase</fullName>
    </submittedName>
</protein>
<dbReference type="Pfam" id="PF01551">
    <property type="entry name" value="Peptidase_M23"/>
    <property type="match status" value="1"/>
</dbReference>
<dbReference type="EMBL" id="CP053564">
    <property type="protein sequence ID" value="QJY46544.1"/>
    <property type="molecule type" value="Genomic_DNA"/>
</dbReference>
<dbReference type="Gene3D" id="2.70.70.10">
    <property type="entry name" value="Glucose Permease (Domain IIA)"/>
    <property type="match status" value="1"/>
</dbReference>
<dbReference type="PANTHER" id="PTHR21666">
    <property type="entry name" value="PEPTIDASE-RELATED"/>
    <property type="match status" value="1"/>
</dbReference>
<dbReference type="SUPFAM" id="SSF51261">
    <property type="entry name" value="Duplicated hybrid motif"/>
    <property type="match status" value="1"/>
</dbReference>
<sequence>MARHRSPSGAPDHLSDVTAPLRVVTVPGVHRLPAPPAASLRGRVTVAAVATGAVVAAGQTAVAPLLEAAEPPPVAMSALLPVAEVSEASFPVDAIGGDQVLPGALATVGLDPESQVDVQNLTKAVEIGQELARRDAILTSALSFGAPLAHLVGDQAFVQPTIGRFTSGFGGRWGTHHNGIDIANAIGTPIYAVTDGVVEESGPASGFGLWVVLRHADGTKSVYGHINRAIVQVGDEVAAGQQIAELGNRGFSTGPHLHFEIHDANDRPMNPRPWLEQHGIDGF</sequence>
<proteinExistence type="predicted"/>
<evidence type="ECO:0000313" key="3">
    <source>
        <dbReference type="Proteomes" id="UP000505377"/>
    </source>
</evidence>
<dbReference type="InterPro" id="IPR011055">
    <property type="entry name" value="Dup_hybrid_motif"/>
</dbReference>
<gene>
    <name evidence="2" type="ORF">HOP40_12575</name>
</gene>